<evidence type="ECO:0000313" key="1">
    <source>
        <dbReference type="EMBL" id="MDZ5471854.1"/>
    </source>
</evidence>
<evidence type="ECO:0000313" key="2">
    <source>
        <dbReference type="Proteomes" id="UP001290455"/>
    </source>
</evidence>
<accession>A0ABU5IXG2</accession>
<name>A0ABU5IXG2_9BACI</name>
<reference evidence="1 2" key="1">
    <citation type="submission" date="2023-11" db="EMBL/GenBank/DDBJ databases">
        <title>Bacillus jintuensis, isolated from a mudflat on the Beibu Gulf coast.</title>
        <authorList>
            <person name="Li M."/>
        </authorList>
    </citation>
    <scope>NUCLEOTIDE SEQUENCE [LARGE SCALE GENOMIC DNA]</scope>
    <source>
        <strain evidence="1 2">31A1R</strain>
    </source>
</reference>
<gene>
    <name evidence="1" type="ORF">SM124_08840</name>
</gene>
<sequence>MNRCNKNWRLFFIGDFSLRNTMNISRRPSFYDALQIIKEDSPIEEYKNILLRPFTSLSIVSLEDKQIIQLHAEVNSQDFSILFNENSPKILDPYKLFSNFMFKLEDKKSLLLIEIPDRDKVKSHQVEPLKMPGIAQKIKASQ</sequence>
<comment type="caution">
    <text evidence="1">The sequence shown here is derived from an EMBL/GenBank/DDBJ whole genome shotgun (WGS) entry which is preliminary data.</text>
</comment>
<proteinExistence type="predicted"/>
<dbReference type="RefSeq" id="WP_322446144.1">
    <property type="nucleotide sequence ID" value="NZ_JAXOFX010000004.1"/>
</dbReference>
<keyword evidence="2" id="KW-1185">Reference proteome</keyword>
<dbReference type="EMBL" id="JAXOFX010000004">
    <property type="protein sequence ID" value="MDZ5471854.1"/>
    <property type="molecule type" value="Genomic_DNA"/>
</dbReference>
<protein>
    <submittedName>
        <fullName evidence="1">Uncharacterized protein</fullName>
    </submittedName>
</protein>
<dbReference type="Proteomes" id="UP001290455">
    <property type="component" value="Unassembled WGS sequence"/>
</dbReference>
<organism evidence="1 2">
    <name type="scientific">Robertmurraya mangrovi</name>
    <dbReference type="NCBI Taxonomy" id="3098077"/>
    <lineage>
        <taxon>Bacteria</taxon>
        <taxon>Bacillati</taxon>
        <taxon>Bacillota</taxon>
        <taxon>Bacilli</taxon>
        <taxon>Bacillales</taxon>
        <taxon>Bacillaceae</taxon>
        <taxon>Robertmurraya</taxon>
    </lineage>
</organism>